<evidence type="ECO:0000256" key="2">
    <source>
        <dbReference type="SAM" id="MobiDB-lite"/>
    </source>
</evidence>
<evidence type="ECO:0000256" key="1">
    <source>
        <dbReference type="ARBA" id="ARBA00009477"/>
    </source>
</evidence>
<dbReference type="Gene3D" id="2.40.50.100">
    <property type="match status" value="1"/>
</dbReference>
<feature type="domain" description="YknX-like C-terminal permuted SH3-like" evidence="4">
    <location>
        <begin position="273"/>
        <end position="338"/>
    </location>
</feature>
<dbReference type="SUPFAM" id="SSF111369">
    <property type="entry name" value="HlyD-like secretion proteins"/>
    <property type="match status" value="1"/>
</dbReference>
<keyword evidence="6" id="KW-1185">Reference proteome</keyword>
<accession>A0ABQ1GGF2</accession>
<comment type="similarity">
    <text evidence="1">Belongs to the membrane fusion protein (MFP) (TC 8.A.1) family.</text>
</comment>
<reference evidence="6" key="1">
    <citation type="journal article" date="2019" name="Int. J. Syst. Evol. Microbiol.">
        <title>The Global Catalogue of Microorganisms (GCM) 10K type strain sequencing project: providing services to taxonomists for standard genome sequencing and annotation.</title>
        <authorList>
            <consortium name="The Broad Institute Genomics Platform"/>
            <consortium name="The Broad Institute Genome Sequencing Center for Infectious Disease"/>
            <person name="Wu L."/>
            <person name="Ma J."/>
        </authorList>
    </citation>
    <scope>NUCLEOTIDE SEQUENCE [LARGE SCALE GENOMIC DNA]</scope>
    <source>
        <strain evidence="6">CGMCC 1.15439</strain>
    </source>
</reference>
<dbReference type="EMBL" id="BMJA01000003">
    <property type="protein sequence ID" value="GGA43300.1"/>
    <property type="molecule type" value="Genomic_DNA"/>
</dbReference>
<comment type="caution">
    <text evidence="5">The sequence shown here is derived from an EMBL/GenBank/DDBJ whole genome shotgun (WGS) entry which is preliminary data.</text>
</comment>
<evidence type="ECO:0000313" key="6">
    <source>
        <dbReference type="Proteomes" id="UP000620046"/>
    </source>
</evidence>
<dbReference type="PANTHER" id="PTHR30469">
    <property type="entry name" value="MULTIDRUG RESISTANCE PROTEIN MDTA"/>
    <property type="match status" value="1"/>
</dbReference>
<evidence type="ECO:0008006" key="7">
    <source>
        <dbReference type="Google" id="ProtNLM"/>
    </source>
</evidence>
<organism evidence="5 6">
    <name type="scientific">Dyella nitratireducens</name>
    <dbReference type="NCBI Taxonomy" id="1849580"/>
    <lineage>
        <taxon>Bacteria</taxon>
        <taxon>Pseudomonadati</taxon>
        <taxon>Pseudomonadota</taxon>
        <taxon>Gammaproteobacteria</taxon>
        <taxon>Lysobacterales</taxon>
        <taxon>Rhodanobacteraceae</taxon>
        <taxon>Dyella</taxon>
    </lineage>
</organism>
<dbReference type="InterPro" id="IPR058625">
    <property type="entry name" value="MdtA-like_BSH"/>
</dbReference>
<dbReference type="Proteomes" id="UP000620046">
    <property type="component" value="Unassembled WGS sequence"/>
</dbReference>
<evidence type="ECO:0000259" key="4">
    <source>
        <dbReference type="Pfam" id="PF25989"/>
    </source>
</evidence>
<dbReference type="PANTHER" id="PTHR30469:SF15">
    <property type="entry name" value="HLYD FAMILY OF SECRETION PROTEINS"/>
    <property type="match status" value="1"/>
</dbReference>
<sequence>MLAALAGCGKGGAADDDEAPEVKGTVLVTTVSPASQTFHDTIQAWGTAVGDPHRASTISLGHGGQVIGLLVAGGQSVQRGQALLRVAPDPVARNAYLQAQSALDLATGELKRTEQMAAQHLATQSQVATARKALDDAKTGLEAQRALGGGTAEETINAPADGVVTALNVNLGDRFQAGTALLSFAPSQALVARLGAQPEQGAHLKPGMPVEVQGTYGSGESLQGRLDVVGHAVDAQTHLLPLQVSLPPEAGNVLVAGSAVQASIDATSYTAWALPRGAVLQDDKGAYVFVVDHDHAKRIDVALKHPDGDTVGVQGPLDAKMQVIVTGNYELDDGDAVREGDDSDKAPQAAAKAQPESAK</sequence>
<dbReference type="Gene3D" id="1.10.287.470">
    <property type="entry name" value="Helix hairpin bin"/>
    <property type="match status" value="1"/>
</dbReference>
<name>A0ABQ1GGF2_9GAMM</name>
<dbReference type="Gene3D" id="2.40.30.170">
    <property type="match status" value="1"/>
</dbReference>
<feature type="region of interest" description="Disordered" evidence="2">
    <location>
        <begin position="332"/>
        <end position="359"/>
    </location>
</feature>
<dbReference type="Pfam" id="PF25917">
    <property type="entry name" value="BSH_RND"/>
    <property type="match status" value="1"/>
</dbReference>
<evidence type="ECO:0000313" key="5">
    <source>
        <dbReference type="EMBL" id="GGA43300.1"/>
    </source>
</evidence>
<dbReference type="Gene3D" id="2.40.420.20">
    <property type="match status" value="1"/>
</dbReference>
<protein>
    <recommendedName>
        <fullName evidence="7">Efflux RND transporter periplasmic adaptor subunit</fullName>
    </recommendedName>
</protein>
<feature type="compositionally biased region" description="Low complexity" evidence="2">
    <location>
        <begin position="346"/>
        <end position="359"/>
    </location>
</feature>
<gene>
    <name evidence="5" type="ORF">GCM10010981_35530</name>
</gene>
<feature type="compositionally biased region" description="Basic and acidic residues" evidence="2">
    <location>
        <begin position="335"/>
        <end position="345"/>
    </location>
</feature>
<proteinExistence type="inferred from homology"/>
<dbReference type="Pfam" id="PF25989">
    <property type="entry name" value="YknX_C"/>
    <property type="match status" value="1"/>
</dbReference>
<evidence type="ECO:0000259" key="3">
    <source>
        <dbReference type="Pfam" id="PF25917"/>
    </source>
</evidence>
<feature type="domain" description="Multidrug resistance protein MdtA-like barrel-sandwich hybrid" evidence="3">
    <location>
        <begin position="63"/>
        <end position="180"/>
    </location>
</feature>
<dbReference type="InterPro" id="IPR006143">
    <property type="entry name" value="RND_pump_MFP"/>
</dbReference>
<dbReference type="NCBIfam" id="TIGR01730">
    <property type="entry name" value="RND_mfp"/>
    <property type="match status" value="1"/>
</dbReference>
<dbReference type="InterPro" id="IPR058637">
    <property type="entry name" value="YknX-like_C"/>
</dbReference>